<dbReference type="KEGG" id="lak:106180757"/>
<feature type="compositionally biased region" description="Basic and acidic residues" evidence="7">
    <location>
        <begin position="421"/>
        <end position="430"/>
    </location>
</feature>
<dbReference type="RefSeq" id="XP_013420316.1">
    <property type="nucleotide sequence ID" value="XM_013564862.1"/>
</dbReference>
<keyword evidence="3" id="KW-0728">SH3 domain</keyword>
<name>A0A1S3KDI1_LINAN</name>
<feature type="region of interest" description="Disordered" evidence="7">
    <location>
        <begin position="421"/>
        <end position="441"/>
    </location>
</feature>
<protein>
    <submittedName>
        <fullName evidence="9">NADPH oxidase activator 1</fullName>
    </submittedName>
</protein>
<dbReference type="OrthoDB" id="9450131at2759"/>
<keyword evidence="6" id="KW-0802">TPR repeat</keyword>
<proteinExistence type="inferred from homology"/>
<feature type="compositionally biased region" description="Low complexity" evidence="7">
    <location>
        <begin position="235"/>
        <end position="246"/>
    </location>
</feature>
<feature type="region of interest" description="Disordered" evidence="7">
    <location>
        <begin position="216"/>
        <end position="346"/>
    </location>
</feature>
<dbReference type="SUPFAM" id="SSF48452">
    <property type="entry name" value="TPR-like"/>
    <property type="match status" value="1"/>
</dbReference>
<dbReference type="GO" id="GO:0016176">
    <property type="term" value="F:superoxide-generating NADPH oxidase activator activity"/>
    <property type="evidence" value="ECO:0007669"/>
    <property type="project" value="TreeGrafter"/>
</dbReference>
<dbReference type="GO" id="GO:0005737">
    <property type="term" value="C:cytoplasm"/>
    <property type="evidence" value="ECO:0007669"/>
    <property type="project" value="UniProtKB-SubCell"/>
</dbReference>
<organism evidence="8 9">
    <name type="scientific">Lingula anatina</name>
    <name type="common">Brachiopod</name>
    <name type="synonym">Lingula unguis</name>
    <dbReference type="NCBI Taxonomy" id="7574"/>
    <lineage>
        <taxon>Eukaryota</taxon>
        <taxon>Metazoa</taxon>
        <taxon>Spiralia</taxon>
        <taxon>Lophotrochozoa</taxon>
        <taxon>Brachiopoda</taxon>
        <taxon>Linguliformea</taxon>
        <taxon>Lingulata</taxon>
        <taxon>Lingulida</taxon>
        <taxon>Linguloidea</taxon>
        <taxon>Lingulidae</taxon>
        <taxon>Lingula</taxon>
    </lineage>
</organism>
<dbReference type="FunFam" id="1.25.40.10:FF:000017">
    <property type="entry name" value="NADPH oxidase regulator NoxR"/>
    <property type="match status" value="1"/>
</dbReference>
<dbReference type="PANTHER" id="PTHR15175">
    <property type="entry name" value="NEUTROPHIL CYTOSOLIC FACTOR 2, NEUTROPHIL NADPH OXIDASE FACTOR 2"/>
    <property type="match status" value="1"/>
</dbReference>
<gene>
    <name evidence="9" type="primary">LOC106180757</name>
</gene>
<dbReference type="GO" id="GO:0042554">
    <property type="term" value="P:superoxide anion generation"/>
    <property type="evidence" value="ECO:0007669"/>
    <property type="project" value="TreeGrafter"/>
</dbReference>
<comment type="similarity">
    <text evidence="2">Belongs to the NCF2/NOXA1 family.</text>
</comment>
<evidence type="ECO:0000256" key="6">
    <source>
        <dbReference type="ARBA" id="ARBA00022803"/>
    </source>
</evidence>
<evidence type="ECO:0000313" key="8">
    <source>
        <dbReference type="Proteomes" id="UP000085678"/>
    </source>
</evidence>
<keyword evidence="5" id="KW-0677">Repeat</keyword>
<feature type="compositionally biased region" description="Polar residues" evidence="7">
    <location>
        <begin position="269"/>
        <end position="280"/>
    </location>
</feature>
<dbReference type="STRING" id="7574.A0A1S3KDI1"/>
<sequence>MSLTKKEILTTWNKAVILYENGDINGSLRTFQEIPEPTAKILFNISQGLLSKGQREEAFQVLSQAVQKDSHMAVGYFQSGALNLSSNRFSDAEKDFLEALEKLRGKGTIDYKQLGLNYKLSTVEVYYNCAVCQSHLGHYEKAKWLLDQALQQQLTDKWTVVIQQALHNTQIRKPVPVSSSSQVPIGLLFKPPQSAIANLQKKDYLGKAKVVSCLEPEGESETSKVRAHPNLSRTSSHSAPNSPVSSRKNVSPRPARPPKGPHLVKDFKSGSSTCLSSSVKDSSDNIGIPPHRFLLPLGTTKSSSHTDVTKANNTSKISQDEDTKSYGANSTDTRISRPPVPLKIPPRLLQKSSDRNVASSLIDSHGKWTKESKGTYTKSVPAVAGRHAEQMNKVSPLQSLSGNGQLERNKDILELKLRAMSKDSNQKEKSPVPPKKPPSLISKSSIGVVMATFECDSETSTWPLRRGSTLQQALQKASQKFGYPENSISIWWRWSTVETPMYIENEASMAEVWTRLQGDSLHLQVYGKPSS</sequence>
<keyword evidence="4" id="KW-0963">Cytoplasm</keyword>
<evidence type="ECO:0000256" key="7">
    <source>
        <dbReference type="SAM" id="MobiDB-lite"/>
    </source>
</evidence>
<feature type="compositionally biased region" description="Polar residues" evidence="7">
    <location>
        <begin position="299"/>
        <end position="317"/>
    </location>
</feature>
<dbReference type="Proteomes" id="UP000085678">
    <property type="component" value="Unplaced"/>
</dbReference>
<dbReference type="AlphaFoldDB" id="A0A1S3KDI1"/>
<dbReference type="SMART" id="SM00028">
    <property type="entry name" value="TPR"/>
    <property type="match status" value="3"/>
</dbReference>
<dbReference type="InterPro" id="IPR019734">
    <property type="entry name" value="TPR_rpt"/>
</dbReference>
<keyword evidence="8" id="KW-1185">Reference proteome</keyword>
<comment type="subcellular location">
    <subcellularLocation>
        <location evidence="1">Cytoplasm</location>
    </subcellularLocation>
</comment>
<dbReference type="Gene3D" id="1.25.40.10">
    <property type="entry name" value="Tetratricopeptide repeat domain"/>
    <property type="match status" value="1"/>
</dbReference>
<dbReference type="InterPro" id="IPR051864">
    <property type="entry name" value="NCF2_NOXA1"/>
</dbReference>
<dbReference type="PANTHER" id="PTHR15175:SF0">
    <property type="entry name" value="SH3 DOMAIN-CONTAINING PROTEIN C23A1.17"/>
    <property type="match status" value="1"/>
</dbReference>
<dbReference type="InParanoid" id="A0A1S3KDI1"/>
<accession>A0A1S3KDI1</accession>
<evidence type="ECO:0000256" key="2">
    <source>
        <dbReference type="ARBA" id="ARBA00008051"/>
    </source>
</evidence>
<dbReference type="GeneID" id="106180757"/>
<evidence type="ECO:0000256" key="4">
    <source>
        <dbReference type="ARBA" id="ARBA00022490"/>
    </source>
</evidence>
<reference evidence="9" key="1">
    <citation type="submission" date="2025-08" db="UniProtKB">
        <authorList>
            <consortium name="RefSeq"/>
        </authorList>
    </citation>
    <scope>IDENTIFICATION</scope>
    <source>
        <tissue evidence="9">Gonads</tissue>
    </source>
</reference>
<dbReference type="InterPro" id="IPR011990">
    <property type="entry name" value="TPR-like_helical_dom_sf"/>
</dbReference>
<evidence type="ECO:0000256" key="5">
    <source>
        <dbReference type="ARBA" id="ARBA00022737"/>
    </source>
</evidence>
<evidence type="ECO:0000256" key="1">
    <source>
        <dbReference type="ARBA" id="ARBA00004496"/>
    </source>
</evidence>
<evidence type="ECO:0000256" key="3">
    <source>
        <dbReference type="ARBA" id="ARBA00022443"/>
    </source>
</evidence>
<evidence type="ECO:0000313" key="9">
    <source>
        <dbReference type="RefSeq" id="XP_013420316.1"/>
    </source>
</evidence>